<dbReference type="InterPro" id="IPR016195">
    <property type="entry name" value="Pol/histidinol_Pase-like"/>
</dbReference>
<dbReference type="GO" id="GO:0004534">
    <property type="term" value="F:5'-3' RNA exonuclease activity"/>
    <property type="evidence" value="ECO:0007669"/>
    <property type="project" value="TreeGrafter"/>
</dbReference>
<reference evidence="3 4" key="1">
    <citation type="submission" date="2019-02" db="EMBL/GenBank/DDBJ databases">
        <title>Deep-cultivation of Planctomycetes and their phenomic and genomic characterization uncovers novel biology.</title>
        <authorList>
            <person name="Wiegand S."/>
            <person name="Jogler M."/>
            <person name="Boedeker C."/>
            <person name="Pinto D."/>
            <person name="Vollmers J."/>
            <person name="Rivas-Marin E."/>
            <person name="Kohn T."/>
            <person name="Peeters S.H."/>
            <person name="Heuer A."/>
            <person name="Rast P."/>
            <person name="Oberbeckmann S."/>
            <person name="Bunk B."/>
            <person name="Jeske O."/>
            <person name="Meyerdierks A."/>
            <person name="Storesund J.E."/>
            <person name="Kallscheuer N."/>
            <person name="Luecker S."/>
            <person name="Lage O.M."/>
            <person name="Pohl T."/>
            <person name="Merkel B.J."/>
            <person name="Hornburger P."/>
            <person name="Mueller R.-W."/>
            <person name="Bruemmer F."/>
            <person name="Labrenz M."/>
            <person name="Spormann A.M."/>
            <person name="Op Den Camp H."/>
            <person name="Overmann J."/>
            <person name="Amann R."/>
            <person name="Jetten M.S.M."/>
            <person name="Mascher T."/>
            <person name="Medema M.H."/>
            <person name="Devos D.P."/>
            <person name="Kaster A.-K."/>
            <person name="Ovreas L."/>
            <person name="Rohde M."/>
            <person name="Galperin M.Y."/>
            <person name="Jogler C."/>
        </authorList>
    </citation>
    <scope>NUCLEOTIDE SEQUENCE [LARGE SCALE GENOMIC DNA]</scope>
    <source>
        <strain evidence="3 4">Poly51</strain>
    </source>
</reference>
<keyword evidence="2" id="KW-0732">Signal</keyword>
<feature type="compositionally biased region" description="Polar residues" evidence="1">
    <location>
        <begin position="413"/>
        <end position="422"/>
    </location>
</feature>
<feature type="region of interest" description="Disordered" evidence="1">
    <location>
        <begin position="405"/>
        <end position="429"/>
    </location>
</feature>
<evidence type="ECO:0008006" key="5">
    <source>
        <dbReference type="Google" id="ProtNLM"/>
    </source>
</evidence>
<accession>A0A5C6EAI3</accession>
<dbReference type="Proteomes" id="UP000318288">
    <property type="component" value="Unassembled WGS sequence"/>
</dbReference>
<name>A0A5C6EAI3_9BACT</name>
<evidence type="ECO:0000256" key="1">
    <source>
        <dbReference type="SAM" id="MobiDB-lite"/>
    </source>
</evidence>
<evidence type="ECO:0000313" key="4">
    <source>
        <dbReference type="Proteomes" id="UP000318288"/>
    </source>
</evidence>
<evidence type="ECO:0000256" key="2">
    <source>
        <dbReference type="SAM" id="SignalP"/>
    </source>
</evidence>
<proteinExistence type="predicted"/>
<evidence type="ECO:0000313" key="3">
    <source>
        <dbReference type="EMBL" id="TWU44496.1"/>
    </source>
</evidence>
<dbReference type="EMBL" id="SJPW01000012">
    <property type="protein sequence ID" value="TWU44496.1"/>
    <property type="molecule type" value="Genomic_DNA"/>
</dbReference>
<feature type="chain" id="PRO_5022945140" description="PHP domain protein" evidence="2">
    <location>
        <begin position="21"/>
        <end position="429"/>
    </location>
</feature>
<dbReference type="SUPFAM" id="SSF89550">
    <property type="entry name" value="PHP domain-like"/>
    <property type="match status" value="1"/>
</dbReference>
<dbReference type="PANTHER" id="PTHR42924:SF11">
    <property type="entry name" value="POLYMERASE_HISTIDINOL PHOSPHATASE N-TERMINAL DOMAIN-CONTAINING PROTEIN"/>
    <property type="match status" value="1"/>
</dbReference>
<dbReference type="RefSeq" id="WP_146462436.1">
    <property type="nucleotide sequence ID" value="NZ_SJPW01000012.1"/>
</dbReference>
<dbReference type="PANTHER" id="PTHR42924">
    <property type="entry name" value="EXONUCLEASE"/>
    <property type="match status" value="1"/>
</dbReference>
<dbReference type="OrthoDB" id="9804333at2"/>
<organism evidence="3 4">
    <name type="scientific">Rubripirellula tenax</name>
    <dbReference type="NCBI Taxonomy" id="2528015"/>
    <lineage>
        <taxon>Bacteria</taxon>
        <taxon>Pseudomonadati</taxon>
        <taxon>Planctomycetota</taxon>
        <taxon>Planctomycetia</taxon>
        <taxon>Pirellulales</taxon>
        <taxon>Pirellulaceae</taxon>
        <taxon>Rubripirellula</taxon>
    </lineage>
</organism>
<protein>
    <recommendedName>
        <fullName evidence="5">PHP domain protein</fullName>
    </recommendedName>
</protein>
<feature type="signal peptide" evidence="2">
    <location>
        <begin position="1"/>
        <end position="20"/>
    </location>
</feature>
<dbReference type="Gene3D" id="3.20.20.140">
    <property type="entry name" value="Metal-dependent hydrolases"/>
    <property type="match status" value="1"/>
</dbReference>
<gene>
    <name evidence="3" type="ORF">Poly51_60620</name>
</gene>
<dbReference type="AlphaFoldDB" id="A0A5C6EAI3"/>
<comment type="caution">
    <text evidence="3">The sequence shown here is derived from an EMBL/GenBank/DDBJ whole genome shotgun (WGS) entry which is preliminary data.</text>
</comment>
<dbReference type="InterPro" id="IPR052018">
    <property type="entry name" value="PHP_domain"/>
</dbReference>
<sequence length="429" mass="48441" precursor="true">MKLPLLVALFTCTLTLSASAQSPPESSKAPRWWKGNLHTHSLWSDGDQFPEMIADWYRQRDYNFLALTDHNVLSEGTRWMSMSKVIKKSDAGILGRYRDRFGEAWVETRGEPGNKDHEVRLKPLDEFRYLLEQSGRFILIPAEEISDKAEGKPVHINATNIAEALQPIGGETVRQTIENNLRAILEHEKSHGREVLPHVNHPNFFYAITADDLAAVVSERFFEVYNGHPGVNQLGDADHPGVERFWDIANAIRRNSLNIPPLMGIATDDSHEYHGQPGSRPGRGWVMVRSRYLTPEHLIRAMKRGDFYASSGVTLSDVKFYESTRTLSIHIDAEPDTTYRTDFIATLARETDTDTDTDTEHASAEDVKAIDEHRIGVTVATSDDVSPTYLMNGQELYVRAVITSSKPHDDPSFSDQKQQAWTQPVGWSE</sequence>
<keyword evidence="4" id="KW-1185">Reference proteome</keyword>
<dbReference type="GO" id="GO:0035312">
    <property type="term" value="F:5'-3' DNA exonuclease activity"/>
    <property type="evidence" value="ECO:0007669"/>
    <property type="project" value="TreeGrafter"/>
</dbReference>